<dbReference type="GeneID" id="87824224"/>
<dbReference type="AlphaFoldDB" id="A0AAN6Z3Z6"/>
<accession>A0AAN6Z3Z6</accession>
<sequence length="94" mass="10387">MSTTASNKLLAVNACCRSPAQVFAALQSSPVGPSVIYALLCQNRADEHRQQQLLRRVDSPLTPFVCFAKPRDRGMTTQCCSDPLRPKDLKLLQL</sequence>
<comment type="caution">
    <text evidence="1">The sequence shown here is derived from an EMBL/GenBank/DDBJ whole genome shotgun (WGS) entry which is preliminary data.</text>
</comment>
<proteinExistence type="predicted"/>
<dbReference type="Proteomes" id="UP001302602">
    <property type="component" value="Unassembled WGS sequence"/>
</dbReference>
<organism evidence="1 2">
    <name type="scientific">Parathielavia appendiculata</name>
    <dbReference type="NCBI Taxonomy" id="2587402"/>
    <lineage>
        <taxon>Eukaryota</taxon>
        <taxon>Fungi</taxon>
        <taxon>Dikarya</taxon>
        <taxon>Ascomycota</taxon>
        <taxon>Pezizomycotina</taxon>
        <taxon>Sordariomycetes</taxon>
        <taxon>Sordariomycetidae</taxon>
        <taxon>Sordariales</taxon>
        <taxon>Chaetomiaceae</taxon>
        <taxon>Parathielavia</taxon>
    </lineage>
</organism>
<name>A0AAN6Z3Z6_9PEZI</name>
<dbReference type="RefSeq" id="XP_062647005.1">
    <property type="nucleotide sequence ID" value="XM_062787454.1"/>
</dbReference>
<evidence type="ECO:0000313" key="1">
    <source>
        <dbReference type="EMBL" id="KAK4123234.1"/>
    </source>
</evidence>
<reference evidence="1" key="2">
    <citation type="submission" date="2023-05" db="EMBL/GenBank/DDBJ databases">
        <authorList>
            <consortium name="Lawrence Berkeley National Laboratory"/>
            <person name="Steindorff A."/>
            <person name="Hensen N."/>
            <person name="Bonometti L."/>
            <person name="Westerberg I."/>
            <person name="Brannstrom I.O."/>
            <person name="Guillou S."/>
            <person name="Cros-Aarteil S."/>
            <person name="Calhoun S."/>
            <person name="Haridas S."/>
            <person name="Kuo A."/>
            <person name="Mondo S."/>
            <person name="Pangilinan J."/>
            <person name="Riley R."/>
            <person name="Labutti K."/>
            <person name="Andreopoulos B."/>
            <person name="Lipzen A."/>
            <person name="Chen C."/>
            <person name="Yanf M."/>
            <person name="Daum C."/>
            <person name="Ng V."/>
            <person name="Clum A."/>
            <person name="Ohm R."/>
            <person name="Martin F."/>
            <person name="Silar P."/>
            <person name="Natvig D."/>
            <person name="Lalanne C."/>
            <person name="Gautier V."/>
            <person name="Ament-Velasquez S.L."/>
            <person name="Kruys A."/>
            <person name="Hutchinson M.I."/>
            <person name="Powell A.J."/>
            <person name="Barry K."/>
            <person name="Miller A.N."/>
            <person name="Grigoriev I.V."/>
            <person name="Debuchy R."/>
            <person name="Gladieux P."/>
            <person name="Thoren M.H."/>
            <person name="Johannesson H."/>
        </authorList>
    </citation>
    <scope>NUCLEOTIDE SEQUENCE</scope>
    <source>
        <strain evidence="1">CBS 731.68</strain>
    </source>
</reference>
<protein>
    <submittedName>
        <fullName evidence="1">Uncharacterized protein</fullName>
    </submittedName>
</protein>
<reference evidence="1" key="1">
    <citation type="journal article" date="2023" name="Mol. Phylogenet. Evol.">
        <title>Genome-scale phylogeny and comparative genomics of the fungal order Sordariales.</title>
        <authorList>
            <person name="Hensen N."/>
            <person name="Bonometti L."/>
            <person name="Westerberg I."/>
            <person name="Brannstrom I.O."/>
            <person name="Guillou S."/>
            <person name="Cros-Aarteil S."/>
            <person name="Calhoun S."/>
            <person name="Haridas S."/>
            <person name="Kuo A."/>
            <person name="Mondo S."/>
            <person name="Pangilinan J."/>
            <person name="Riley R."/>
            <person name="LaButti K."/>
            <person name="Andreopoulos B."/>
            <person name="Lipzen A."/>
            <person name="Chen C."/>
            <person name="Yan M."/>
            <person name="Daum C."/>
            <person name="Ng V."/>
            <person name="Clum A."/>
            <person name="Steindorff A."/>
            <person name="Ohm R.A."/>
            <person name="Martin F."/>
            <person name="Silar P."/>
            <person name="Natvig D.O."/>
            <person name="Lalanne C."/>
            <person name="Gautier V."/>
            <person name="Ament-Velasquez S.L."/>
            <person name="Kruys A."/>
            <person name="Hutchinson M.I."/>
            <person name="Powell A.J."/>
            <person name="Barry K."/>
            <person name="Miller A.N."/>
            <person name="Grigoriev I.V."/>
            <person name="Debuchy R."/>
            <person name="Gladieux P."/>
            <person name="Hiltunen Thoren M."/>
            <person name="Johannesson H."/>
        </authorList>
    </citation>
    <scope>NUCLEOTIDE SEQUENCE</scope>
    <source>
        <strain evidence="1">CBS 731.68</strain>
    </source>
</reference>
<gene>
    <name evidence="1" type="ORF">N657DRAFT_452843</name>
</gene>
<keyword evidence="2" id="KW-1185">Reference proteome</keyword>
<dbReference type="EMBL" id="MU853229">
    <property type="protein sequence ID" value="KAK4123234.1"/>
    <property type="molecule type" value="Genomic_DNA"/>
</dbReference>
<evidence type="ECO:0000313" key="2">
    <source>
        <dbReference type="Proteomes" id="UP001302602"/>
    </source>
</evidence>